<dbReference type="GO" id="GO:0016773">
    <property type="term" value="F:phosphotransferase activity, alcohol group as acceptor"/>
    <property type="evidence" value="ECO:0007669"/>
    <property type="project" value="InterPro"/>
</dbReference>
<dbReference type="KEGG" id="mmad:MMJJ_17690"/>
<accession>A0A2L1CD41</accession>
<proteinExistence type="predicted"/>
<name>A0A2L1CD41_METMI</name>
<dbReference type="SUPFAM" id="SSF52374">
    <property type="entry name" value="Nucleotidylyl transferase"/>
    <property type="match status" value="1"/>
</dbReference>
<evidence type="ECO:0000259" key="8">
    <source>
        <dbReference type="Pfam" id="PF01467"/>
    </source>
</evidence>
<keyword evidence="4" id="KW-0547">Nucleotide-binding</keyword>
<dbReference type="PANTHER" id="PTHR43793">
    <property type="entry name" value="FAD SYNTHASE"/>
    <property type="match status" value="1"/>
</dbReference>
<dbReference type="Proteomes" id="UP000239462">
    <property type="component" value="Chromosome"/>
</dbReference>
<dbReference type="EMBL" id="CP026606">
    <property type="protein sequence ID" value="AVB77140.1"/>
    <property type="molecule type" value="Genomic_DNA"/>
</dbReference>
<dbReference type="Pfam" id="PF01467">
    <property type="entry name" value="CTP_transf_like"/>
    <property type="match status" value="1"/>
</dbReference>
<evidence type="ECO:0000256" key="6">
    <source>
        <dbReference type="ARBA" id="ARBA00023277"/>
    </source>
</evidence>
<keyword evidence="3" id="KW-0548">Nucleotidyltransferase</keyword>
<dbReference type="InterPro" id="IPR004821">
    <property type="entry name" value="Cyt_trans-like"/>
</dbReference>
<reference evidence="10" key="1">
    <citation type="journal article" date="2018" name="Genome Announc.">
        <title>Complete Genome Sequence of the Methanococcus maripaludis Type Strain JJ (DSM 2067), a Model for Selenoprotein Synthesis in Archaea.</title>
        <authorList>
            <person name="Poehlein A."/>
            <person name="Heym D."/>
            <person name="Quitzke V."/>
            <person name="Fersch J."/>
            <person name="Daniel R."/>
            <person name="Rother M."/>
        </authorList>
    </citation>
    <scope>NUCLEOTIDE SEQUENCE [LARGE SCALE GENOMIC DNA]</scope>
    <source>
        <strain evidence="10">DSM 2067</strain>
    </source>
</reference>
<dbReference type="InterPro" id="IPR050385">
    <property type="entry name" value="Archaeal_FAD_synthase"/>
</dbReference>
<dbReference type="GO" id="GO:0005975">
    <property type="term" value="P:carbohydrate metabolic process"/>
    <property type="evidence" value="ECO:0007669"/>
    <property type="project" value="InterPro"/>
</dbReference>
<evidence type="ECO:0000256" key="3">
    <source>
        <dbReference type="ARBA" id="ARBA00022695"/>
    </source>
</evidence>
<evidence type="ECO:0000256" key="1">
    <source>
        <dbReference type="ARBA" id="ARBA00012519"/>
    </source>
</evidence>
<dbReference type="EC" id="2.7.7.70" evidence="1"/>
<evidence type="ECO:0000313" key="10">
    <source>
        <dbReference type="Proteomes" id="UP000239462"/>
    </source>
</evidence>
<dbReference type="Gene3D" id="3.40.50.620">
    <property type="entry name" value="HUPs"/>
    <property type="match status" value="1"/>
</dbReference>
<evidence type="ECO:0000256" key="2">
    <source>
        <dbReference type="ARBA" id="ARBA00022679"/>
    </source>
</evidence>
<sequence>MIIVIISNKDLLQDLIKDLRKNNLKIVFTNGCFDILHKGHVKYLSEAKKFGDILIVGINSDLSIKKIKGSSRPVIPLESRIEVLNSIKPVDFVISFDEETPLNLISLIKPDVHVKGGDYTIESLPESKIILEYGGKIKIINLVDGFSTTNIVSSILKGV</sequence>
<evidence type="ECO:0000313" key="9">
    <source>
        <dbReference type="EMBL" id="AVB77140.1"/>
    </source>
</evidence>
<evidence type="ECO:0000256" key="7">
    <source>
        <dbReference type="ARBA" id="ARBA00047428"/>
    </source>
</evidence>
<evidence type="ECO:0000256" key="4">
    <source>
        <dbReference type="ARBA" id="ARBA00022741"/>
    </source>
</evidence>
<organism evidence="9 10">
    <name type="scientific">Methanococcus maripaludis</name>
    <name type="common">Methanococcus deltae</name>
    <dbReference type="NCBI Taxonomy" id="39152"/>
    <lineage>
        <taxon>Archaea</taxon>
        <taxon>Methanobacteriati</taxon>
        <taxon>Methanobacteriota</taxon>
        <taxon>Methanomada group</taxon>
        <taxon>Methanococci</taxon>
        <taxon>Methanococcales</taxon>
        <taxon>Methanococcaceae</taxon>
        <taxon>Methanococcus</taxon>
    </lineage>
</organism>
<keyword evidence="2" id="KW-0808">Transferase</keyword>
<dbReference type="AlphaFoldDB" id="A0A2L1CD41"/>
<keyword evidence="6" id="KW-0119">Carbohydrate metabolism</keyword>
<protein>
    <recommendedName>
        <fullName evidence="1">D-glycero-beta-D-manno-heptose 1-phosphate adenylyltransferase</fullName>
        <ecNumber evidence="1">2.7.7.70</ecNumber>
    </recommendedName>
</protein>
<dbReference type="GO" id="GO:0016779">
    <property type="term" value="F:nucleotidyltransferase activity"/>
    <property type="evidence" value="ECO:0007669"/>
    <property type="project" value="UniProtKB-KW"/>
</dbReference>
<comment type="catalytic activity">
    <reaction evidence="7">
        <text>D-glycero-beta-D-manno-heptose 1-phosphate + ATP + H(+) = ADP-D-glycero-beta-D-manno-heptose + diphosphate</text>
        <dbReference type="Rhea" id="RHEA:27465"/>
        <dbReference type="ChEBI" id="CHEBI:15378"/>
        <dbReference type="ChEBI" id="CHEBI:30616"/>
        <dbReference type="ChEBI" id="CHEBI:33019"/>
        <dbReference type="ChEBI" id="CHEBI:59967"/>
        <dbReference type="ChEBI" id="CHEBI:61593"/>
        <dbReference type="EC" id="2.7.7.70"/>
    </reaction>
</comment>
<dbReference type="NCBIfam" id="TIGR00125">
    <property type="entry name" value="cyt_tran_rel"/>
    <property type="match status" value="1"/>
</dbReference>
<dbReference type="InterPro" id="IPR011914">
    <property type="entry name" value="RfaE_dom_II"/>
</dbReference>
<dbReference type="GO" id="GO:0005524">
    <property type="term" value="F:ATP binding"/>
    <property type="evidence" value="ECO:0007669"/>
    <property type="project" value="UniProtKB-KW"/>
</dbReference>
<dbReference type="InterPro" id="IPR014729">
    <property type="entry name" value="Rossmann-like_a/b/a_fold"/>
</dbReference>
<gene>
    <name evidence="9" type="primary">hldE_3</name>
    <name evidence="9" type="ORF">MMJJ_17690</name>
</gene>
<dbReference type="PANTHER" id="PTHR43793:SF2">
    <property type="entry name" value="BIFUNCTIONAL PROTEIN HLDE"/>
    <property type="match status" value="1"/>
</dbReference>
<dbReference type="NCBIfam" id="TIGR02199">
    <property type="entry name" value="rfaE_dom_II"/>
    <property type="match status" value="1"/>
</dbReference>
<evidence type="ECO:0000256" key="5">
    <source>
        <dbReference type="ARBA" id="ARBA00022840"/>
    </source>
</evidence>
<keyword evidence="5" id="KW-0067">ATP-binding</keyword>
<feature type="domain" description="Cytidyltransferase-like" evidence="8">
    <location>
        <begin position="28"/>
        <end position="123"/>
    </location>
</feature>